<dbReference type="EMBL" id="JACBJI010000001">
    <property type="protein sequence ID" value="NYA69899.1"/>
    <property type="molecule type" value="Genomic_DNA"/>
</dbReference>
<feature type="transmembrane region" description="Helical" evidence="1">
    <location>
        <begin position="5"/>
        <end position="26"/>
    </location>
</feature>
<evidence type="ECO:0000256" key="1">
    <source>
        <dbReference type="SAM" id="Phobius"/>
    </source>
</evidence>
<feature type="transmembrane region" description="Helical" evidence="1">
    <location>
        <begin position="76"/>
        <end position="94"/>
    </location>
</feature>
<keyword evidence="3" id="KW-1185">Reference proteome</keyword>
<keyword evidence="1" id="KW-1133">Transmembrane helix</keyword>
<comment type="caution">
    <text evidence="2">The sequence shown here is derived from an EMBL/GenBank/DDBJ whole genome shotgun (WGS) entry which is preliminary data.</text>
</comment>
<dbReference type="Proteomes" id="UP000535020">
    <property type="component" value="Unassembled WGS sequence"/>
</dbReference>
<reference evidence="2 3" key="1">
    <citation type="submission" date="2020-07" db="EMBL/GenBank/DDBJ databases">
        <authorList>
            <person name="Sun Q."/>
        </authorList>
    </citation>
    <scope>NUCLEOTIDE SEQUENCE [LARGE SCALE GENOMIC DNA]</scope>
    <source>
        <strain evidence="2 3">MAH-1</strain>
    </source>
</reference>
<gene>
    <name evidence="2" type="ORF">HZF10_03130</name>
</gene>
<accession>A0A7Y8XZP6</accession>
<dbReference type="AlphaFoldDB" id="A0A7Y8XZP6"/>
<organism evidence="2 3">
    <name type="scientific">Flavobacterium agri</name>
    <dbReference type="NCBI Taxonomy" id="2743471"/>
    <lineage>
        <taxon>Bacteria</taxon>
        <taxon>Pseudomonadati</taxon>
        <taxon>Bacteroidota</taxon>
        <taxon>Flavobacteriia</taxon>
        <taxon>Flavobacteriales</taxon>
        <taxon>Flavobacteriaceae</taxon>
        <taxon>Flavobacterium</taxon>
    </lineage>
</organism>
<proteinExistence type="predicted"/>
<keyword evidence="1" id="KW-0812">Transmembrane</keyword>
<evidence type="ECO:0000313" key="3">
    <source>
        <dbReference type="Proteomes" id="UP000535020"/>
    </source>
</evidence>
<name>A0A7Y8XZP6_9FLAO</name>
<dbReference type="RefSeq" id="WP_176004719.1">
    <property type="nucleotide sequence ID" value="NZ_JABWMI010000005.1"/>
</dbReference>
<dbReference type="Pfam" id="PF13858">
    <property type="entry name" value="DUF4199"/>
    <property type="match status" value="1"/>
</dbReference>
<evidence type="ECO:0000313" key="2">
    <source>
        <dbReference type="EMBL" id="NYA69899.1"/>
    </source>
</evidence>
<protein>
    <submittedName>
        <fullName evidence="2">DUF4199 domain-containing protein</fullName>
    </submittedName>
</protein>
<feature type="transmembrane region" description="Helical" evidence="1">
    <location>
        <begin position="38"/>
        <end position="56"/>
    </location>
</feature>
<dbReference type="InterPro" id="IPR025250">
    <property type="entry name" value="DUF4199"/>
</dbReference>
<keyword evidence="1" id="KW-0472">Membrane</keyword>
<feature type="transmembrane region" description="Helical" evidence="1">
    <location>
        <begin position="143"/>
        <end position="167"/>
    </location>
</feature>
<sequence>MKKTIFKYGLISGLIVSFTLMLSAIIGIEEVMMGDWGMVVGFGSMIIAFAFIFVGIKSYRDNYSNGTITFGKALQVGLLISLIASTFYVLTWLVEYYMLYPDFMEKYIAMCMEKAKQAGKTAEELRKMNEDFKFSRKMYSTPLGVALVTYTEILPLGILVSLIAALVMKRKYVKA</sequence>